<proteinExistence type="predicted"/>
<evidence type="ECO:0000313" key="2">
    <source>
        <dbReference type="EMBL" id="SEO92374.1"/>
    </source>
</evidence>
<sequence>MTWLGRPKPVEVHHRDRWHIGALLGWRHDADGTCRLRVTALVDGYKRTAWVELDTVRLPLPPARPTGDARTQRLPRHGDRTVRTPPPSLPRPRSWARPGQAVEPLRPAPA</sequence>
<gene>
    <name evidence="2" type="ORF">SAMN05660991_02417</name>
</gene>
<dbReference type="EMBL" id="FOEE01000006">
    <property type="protein sequence ID" value="SEO92374.1"/>
    <property type="molecule type" value="Genomic_DNA"/>
</dbReference>
<evidence type="ECO:0000313" key="3">
    <source>
        <dbReference type="Proteomes" id="UP000198960"/>
    </source>
</evidence>
<feature type="region of interest" description="Disordered" evidence="1">
    <location>
        <begin position="59"/>
        <end position="110"/>
    </location>
</feature>
<dbReference type="Proteomes" id="UP000198960">
    <property type="component" value="Unassembled WGS sequence"/>
</dbReference>
<dbReference type="AlphaFoldDB" id="A0A1H8TP28"/>
<accession>A0A1H8TP28</accession>
<reference evidence="3" key="1">
    <citation type="submission" date="2016-10" db="EMBL/GenBank/DDBJ databases">
        <authorList>
            <person name="Varghese N."/>
            <person name="Submissions S."/>
        </authorList>
    </citation>
    <scope>NUCLEOTIDE SEQUENCE [LARGE SCALE GENOMIC DNA]</scope>
    <source>
        <strain evidence="3">DSM 45413</strain>
    </source>
</reference>
<keyword evidence="3" id="KW-1185">Reference proteome</keyword>
<protein>
    <submittedName>
        <fullName evidence="2">Uncharacterized protein</fullName>
    </submittedName>
</protein>
<evidence type="ECO:0000256" key="1">
    <source>
        <dbReference type="SAM" id="MobiDB-lite"/>
    </source>
</evidence>
<organism evidence="2 3">
    <name type="scientific">Trujillonella endophytica</name>
    <dbReference type="NCBI Taxonomy" id="673521"/>
    <lineage>
        <taxon>Bacteria</taxon>
        <taxon>Bacillati</taxon>
        <taxon>Actinomycetota</taxon>
        <taxon>Actinomycetes</taxon>
        <taxon>Geodermatophilales</taxon>
        <taxon>Geodermatophilaceae</taxon>
        <taxon>Trujillonella</taxon>
    </lineage>
</organism>
<name>A0A1H8TP28_9ACTN</name>